<keyword evidence="7" id="KW-0482">Metalloprotease</keyword>
<dbReference type="Pfam" id="PF01476">
    <property type="entry name" value="LysM"/>
    <property type="match status" value="2"/>
</dbReference>
<evidence type="ECO:0000259" key="9">
    <source>
        <dbReference type="PROSITE" id="PS51782"/>
    </source>
</evidence>
<dbReference type="GO" id="GO:0008270">
    <property type="term" value="F:zinc ion binding"/>
    <property type="evidence" value="ECO:0007669"/>
    <property type="project" value="InterPro"/>
</dbReference>
<dbReference type="RefSeq" id="WP_036183321.1">
    <property type="nucleotide sequence ID" value="NZ_AVDA01000004.1"/>
</dbReference>
<reference evidence="11 12" key="1">
    <citation type="submission" date="2014-02" db="EMBL/GenBank/DDBJ databases">
        <title>Draft genome sequence of Lysinibacillus manganicus DSM 26584T.</title>
        <authorList>
            <person name="Zhang F."/>
            <person name="Wang G."/>
            <person name="Zhang L."/>
        </authorList>
    </citation>
    <scope>NUCLEOTIDE SEQUENCE [LARGE SCALE GENOMIC DNA]</scope>
    <source>
        <strain evidence="11 12">DSM 26584</strain>
    </source>
</reference>
<feature type="domain" description="LysM" evidence="9">
    <location>
        <begin position="51"/>
        <end position="95"/>
    </location>
</feature>
<keyword evidence="12" id="KW-1185">Reference proteome</keyword>
<dbReference type="InterPro" id="IPR018392">
    <property type="entry name" value="LysM"/>
</dbReference>
<dbReference type="SUPFAM" id="SSF54106">
    <property type="entry name" value="LysM domain"/>
    <property type="match status" value="1"/>
</dbReference>
<keyword evidence="6" id="KW-0862">Zinc</keyword>
<protein>
    <submittedName>
        <fullName evidence="11">Peptidase M14</fullName>
    </submittedName>
</protein>
<dbReference type="SMART" id="SM00257">
    <property type="entry name" value="LysM"/>
    <property type="match status" value="2"/>
</dbReference>
<dbReference type="eggNOG" id="COG2866">
    <property type="taxonomic scope" value="Bacteria"/>
</dbReference>
<dbReference type="AlphaFoldDB" id="A0A0A3I4V4"/>
<dbReference type="InterPro" id="IPR036779">
    <property type="entry name" value="LysM_dom_sf"/>
</dbReference>
<dbReference type="PRINTS" id="PR00765">
    <property type="entry name" value="CRBOXYPTASEA"/>
</dbReference>
<dbReference type="eggNOG" id="COG1388">
    <property type="taxonomic scope" value="Bacteria"/>
</dbReference>
<feature type="domain" description="Peptidase M14" evidence="10">
    <location>
        <begin position="108"/>
        <end position="394"/>
    </location>
</feature>
<dbReference type="SMART" id="SM00631">
    <property type="entry name" value="Zn_pept"/>
    <property type="match status" value="1"/>
</dbReference>
<evidence type="ECO:0000256" key="7">
    <source>
        <dbReference type="ARBA" id="ARBA00023049"/>
    </source>
</evidence>
<dbReference type="Pfam" id="PF00246">
    <property type="entry name" value="Peptidase_M14"/>
    <property type="match status" value="1"/>
</dbReference>
<evidence type="ECO:0000259" key="10">
    <source>
        <dbReference type="PROSITE" id="PS52035"/>
    </source>
</evidence>
<dbReference type="SUPFAM" id="SSF53187">
    <property type="entry name" value="Zn-dependent exopeptidases"/>
    <property type="match status" value="1"/>
</dbReference>
<keyword evidence="3" id="KW-0645">Protease</keyword>
<dbReference type="GO" id="GO:0005615">
    <property type="term" value="C:extracellular space"/>
    <property type="evidence" value="ECO:0007669"/>
    <property type="project" value="TreeGrafter"/>
</dbReference>
<keyword evidence="5" id="KW-0378">Hydrolase</keyword>
<dbReference type="InterPro" id="IPR057246">
    <property type="entry name" value="CARBOXYPEPT_ZN_1"/>
</dbReference>
<evidence type="ECO:0000256" key="4">
    <source>
        <dbReference type="ARBA" id="ARBA00022723"/>
    </source>
</evidence>
<dbReference type="Gene3D" id="3.10.350.10">
    <property type="entry name" value="LysM domain"/>
    <property type="match status" value="1"/>
</dbReference>
<evidence type="ECO:0000256" key="2">
    <source>
        <dbReference type="ARBA" id="ARBA00005988"/>
    </source>
</evidence>
<dbReference type="EMBL" id="JPVN01000004">
    <property type="protein sequence ID" value="KGR79806.1"/>
    <property type="molecule type" value="Genomic_DNA"/>
</dbReference>
<dbReference type="PROSITE" id="PS00132">
    <property type="entry name" value="CARBOXYPEPT_ZN_1"/>
    <property type="match status" value="1"/>
</dbReference>
<dbReference type="OrthoDB" id="9802862at2"/>
<dbReference type="InterPro" id="IPR034274">
    <property type="entry name" value="ENP1_M14_CPD"/>
</dbReference>
<dbReference type="PANTHER" id="PTHR11705">
    <property type="entry name" value="PROTEASE FAMILY M14 CARBOXYPEPTIDASE A,B"/>
    <property type="match status" value="1"/>
</dbReference>
<evidence type="ECO:0000256" key="3">
    <source>
        <dbReference type="ARBA" id="ARBA00022670"/>
    </source>
</evidence>
<evidence type="ECO:0000256" key="1">
    <source>
        <dbReference type="ARBA" id="ARBA00001947"/>
    </source>
</evidence>
<keyword evidence="4" id="KW-0479">Metal-binding</keyword>
<evidence type="ECO:0000313" key="12">
    <source>
        <dbReference type="Proteomes" id="UP000030416"/>
    </source>
</evidence>
<evidence type="ECO:0000256" key="8">
    <source>
        <dbReference type="PROSITE-ProRule" id="PRU01379"/>
    </source>
</evidence>
<sequence>MDVYARRGDSFWYYSQLFKIPLQLIIDSNWDVNPQAYSVGQRIRIPGYITTNYQIQSGDTLWSIGRRRNIPVDSLFLVNPTLNPNRLQIGQIILVPQRVTWRVVNSRQNYEYNIMLNDLQSLATIYPFIQSSSIGNTVLGRSIPEVLVGNGTKRVHYNGAFHANEWITTPVTMTFLNDYLLSLTNQTPIRGLNTFPLYQQTSLSIVPMVNPDGVNLVINGPTEAEPFARRVIEWNNGSLDFSGWKANFNGVDLNDQFPANWEAERERNPKTPGPRDYGGEAPLTEPEAIAMAELTRKRDFARVLAFHTQGEVIYWGYENLEPPEAEVLVNEFSRVSGYTPVQTLESYAGYKDWFIQDWRRPGFTVELGTGINPLPLSQFDEIYEETLGIFLAGLYM</sequence>
<dbReference type="PANTHER" id="PTHR11705:SF143">
    <property type="entry name" value="SLL0236 PROTEIN"/>
    <property type="match status" value="1"/>
</dbReference>
<evidence type="ECO:0000256" key="5">
    <source>
        <dbReference type="ARBA" id="ARBA00022801"/>
    </source>
</evidence>
<dbReference type="GO" id="GO:0006508">
    <property type="term" value="P:proteolysis"/>
    <property type="evidence" value="ECO:0007669"/>
    <property type="project" value="UniProtKB-KW"/>
</dbReference>
<dbReference type="PROSITE" id="PS52035">
    <property type="entry name" value="PEPTIDASE_M14"/>
    <property type="match status" value="1"/>
</dbReference>
<dbReference type="STRING" id="1384049.CD29_04530"/>
<organism evidence="11 12">
    <name type="scientific">Ureibacillus manganicus DSM 26584</name>
    <dbReference type="NCBI Taxonomy" id="1384049"/>
    <lineage>
        <taxon>Bacteria</taxon>
        <taxon>Bacillati</taxon>
        <taxon>Bacillota</taxon>
        <taxon>Bacilli</taxon>
        <taxon>Bacillales</taxon>
        <taxon>Caryophanaceae</taxon>
        <taxon>Ureibacillus</taxon>
    </lineage>
</organism>
<dbReference type="GO" id="GO:0004181">
    <property type="term" value="F:metallocarboxypeptidase activity"/>
    <property type="evidence" value="ECO:0007669"/>
    <property type="project" value="InterPro"/>
</dbReference>
<accession>A0A0A3I4V4</accession>
<dbReference type="CDD" id="cd00118">
    <property type="entry name" value="LysM"/>
    <property type="match status" value="1"/>
</dbReference>
<dbReference type="InterPro" id="IPR000834">
    <property type="entry name" value="Peptidase_M14"/>
</dbReference>
<comment type="cofactor">
    <cofactor evidence="1">
        <name>Zn(2+)</name>
        <dbReference type="ChEBI" id="CHEBI:29105"/>
    </cofactor>
</comment>
<dbReference type="MEROPS" id="M14.008"/>
<gene>
    <name evidence="11" type="ORF">CD29_04530</name>
</gene>
<dbReference type="Proteomes" id="UP000030416">
    <property type="component" value="Unassembled WGS sequence"/>
</dbReference>
<comment type="similarity">
    <text evidence="2 8">Belongs to the peptidase M14 family.</text>
</comment>
<dbReference type="PROSITE" id="PS51782">
    <property type="entry name" value="LYSM"/>
    <property type="match status" value="1"/>
</dbReference>
<evidence type="ECO:0000313" key="11">
    <source>
        <dbReference type="EMBL" id="KGR79806.1"/>
    </source>
</evidence>
<feature type="active site" description="Proton donor/acceptor" evidence="8">
    <location>
        <position position="366"/>
    </location>
</feature>
<dbReference type="CDD" id="cd06229">
    <property type="entry name" value="M14_Endopeptidase_I"/>
    <property type="match status" value="1"/>
</dbReference>
<dbReference type="Gene3D" id="3.40.630.10">
    <property type="entry name" value="Zn peptidases"/>
    <property type="match status" value="1"/>
</dbReference>
<name>A0A0A3I4V4_9BACL</name>
<evidence type="ECO:0000256" key="6">
    <source>
        <dbReference type="ARBA" id="ARBA00022833"/>
    </source>
</evidence>
<comment type="caution">
    <text evidence="11">The sequence shown here is derived from an EMBL/GenBank/DDBJ whole genome shotgun (WGS) entry which is preliminary data.</text>
</comment>
<proteinExistence type="inferred from homology"/>